<gene>
    <name evidence="5" type="ORF">HXL68_07510</name>
</gene>
<feature type="coiled-coil region" evidence="1">
    <location>
        <begin position="54"/>
        <end position="137"/>
    </location>
</feature>
<evidence type="ECO:0000313" key="6">
    <source>
        <dbReference type="Proteomes" id="UP000718593"/>
    </source>
</evidence>
<name>A0A930BS90_9RHOO</name>
<feature type="compositionally biased region" description="Basic and acidic residues" evidence="2">
    <location>
        <begin position="316"/>
        <end position="327"/>
    </location>
</feature>
<feature type="chain" id="PRO_5037183320" evidence="3">
    <location>
        <begin position="38"/>
        <end position="465"/>
    </location>
</feature>
<feature type="domain" description="M23ase beta-sheet core" evidence="4">
    <location>
        <begin position="365"/>
        <end position="458"/>
    </location>
</feature>
<feature type="region of interest" description="Disordered" evidence="2">
    <location>
        <begin position="285"/>
        <end position="343"/>
    </location>
</feature>
<dbReference type="EMBL" id="JABZMI010000121">
    <property type="protein sequence ID" value="MBF1164872.1"/>
    <property type="molecule type" value="Genomic_DNA"/>
</dbReference>
<sequence length="465" mass="50993">MFPRNPPFGQRLHAVRRHGLAVALMATMLAFSGPGSARPAAEKRTASPVAAPEIAEKQADLGELRSRIEGLRKELSTSEENKADAADRLRESERKISLLQRELHDLTESRSQLQRKLKNLEQQSQELGATLGQQQAQLEKLLYKQYLRGTPDSLQLLLNGDDPNQMARDLHYLSAIALSRAELMGEINATLDRKKALAADAKARAAELADVEAEQQKRHAELQKQREERKVLYAQISSKVNAQRKEIGNLQQNEKRLSNLIDRLSRILAAQAAQAAKAAKAAEAARQAAQQQKEKTLAGNTGDRGETRPPIATEPSRPRQVESENRYEPVASNGSFARQRGSLRLPVRGTVSGRFGAPRDGGGTWRGLFIRAGSGSEVKAIANGRVVFSEWMRGFGNLLIVDHGDAYLSIYGNNDSLLKQVGQSVKGGETVATVGNSGGNPESGLYFELRHQGQPIDPLKWASLK</sequence>
<protein>
    <submittedName>
        <fullName evidence="5">Peptidoglycan DD-metalloendopeptidase family protein</fullName>
    </submittedName>
</protein>
<feature type="signal peptide" evidence="3">
    <location>
        <begin position="1"/>
        <end position="37"/>
    </location>
</feature>
<dbReference type="AlphaFoldDB" id="A0A930BS90"/>
<dbReference type="InterPro" id="IPR050570">
    <property type="entry name" value="Cell_wall_metabolism_enzyme"/>
</dbReference>
<evidence type="ECO:0000313" key="5">
    <source>
        <dbReference type="EMBL" id="MBF1164872.1"/>
    </source>
</evidence>
<dbReference type="InterPro" id="IPR011055">
    <property type="entry name" value="Dup_hybrid_motif"/>
</dbReference>
<evidence type="ECO:0000256" key="1">
    <source>
        <dbReference type="SAM" id="Coils"/>
    </source>
</evidence>
<comment type="caution">
    <text evidence="5">The sequence shown here is derived from an EMBL/GenBank/DDBJ whole genome shotgun (WGS) entry which is preliminary data.</text>
</comment>
<dbReference type="SUPFAM" id="SSF51261">
    <property type="entry name" value="Duplicated hybrid motif"/>
    <property type="match status" value="1"/>
</dbReference>
<dbReference type="Gene3D" id="2.70.70.10">
    <property type="entry name" value="Glucose Permease (Domain IIA)"/>
    <property type="match status" value="1"/>
</dbReference>
<evidence type="ECO:0000256" key="3">
    <source>
        <dbReference type="SAM" id="SignalP"/>
    </source>
</evidence>
<dbReference type="CDD" id="cd12797">
    <property type="entry name" value="M23_peptidase"/>
    <property type="match status" value="1"/>
</dbReference>
<keyword evidence="3" id="KW-0732">Signal</keyword>
<dbReference type="Pfam" id="PF01551">
    <property type="entry name" value="Peptidase_M23"/>
    <property type="match status" value="1"/>
</dbReference>
<keyword evidence="1" id="KW-0175">Coiled coil</keyword>
<dbReference type="FunFam" id="2.70.70.10:FF:000003">
    <property type="entry name" value="Murein hydrolase activator EnvC"/>
    <property type="match status" value="1"/>
</dbReference>
<dbReference type="GO" id="GO:0004222">
    <property type="term" value="F:metalloendopeptidase activity"/>
    <property type="evidence" value="ECO:0007669"/>
    <property type="project" value="TreeGrafter"/>
</dbReference>
<dbReference type="Gene3D" id="6.10.250.3150">
    <property type="match status" value="1"/>
</dbReference>
<dbReference type="Proteomes" id="UP000718593">
    <property type="component" value="Unassembled WGS sequence"/>
</dbReference>
<reference evidence="5" key="1">
    <citation type="submission" date="2020-04" db="EMBL/GenBank/DDBJ databases">
        <title>Deep metagenomics examines the oral microbiome during advanced dental caries in children, revealing novel taxa and co-occurrences with host molecules.</title>
        <authorList>
            <person name="Baker J.L."/>
            <person name="Morton J.T."/>
            <person name="Dinis M."/>
            <person name="Alvarez R."/>
            <person name="Tran N.C."/>
            <person name="Knight R."/>
            <person name="Edlund A."/>
        </authorList>
    </citation>
    <scope>NUCLEOTIDE SEQUENCE</scope>
    <source>
        <strain evidence="5">JCVI_32_bin.24</strain>
    </source>
</reference>
<organism evidence="5 6">
    <name type="scientific">Dechloromonas agitata</name>
    <dbReference type="NCBI Taxonomy" id="73030"/>
    <lineage>
        <taxon>Bacteria</taxon>
        <taxon>Pseudomonadati</taxon>
        <taxon>Pseudomonadota</taxon>
        <taxon>Betaproteobacteria</taxon>
        <taxon>Rhodocyclales</taxon>
        <taxon>Azonexaceae</taxon>
        <taxon>Dechloromonas</taxon>
    </lineage>
</organism>
<dbReference type="SUPFAM" id="SSF57997">
    <property type="entry name" value="Tropomyosin"/>
    <property type="match status" value="1"/>
</dbReference>
<dbReference type="PANTHER" id="PTHR21666">
    <property type="entry name" value="PEPTIDASE-RELATED"/>
    <property type="match status" value="1"/>
</dbReference>
<proteinExistence type="predicted"/>
<evidence type="ECO:0000256" key="2">
    <source>
        <dbReference type="SAM" id="MobiDB-lite"/>
    </source>
</evidence>
<dbReference type="PANTHER" id="PTHR21666:SF270">
    <property type="entry name" value="MUREIN HYDROLASE ACTIVATOR ENVC"/>
    <property type="match status" value="1"/>
</dbReference>
<accession>A0A930BS90</accession>
<evidence type="ECO:0000259" key="4">
    <source>
        <dbReference type="Pfam" id="PF01551"/>
    </source>
</evidence>
<dbReference type="InterPro" id="IPR016047">
    <property type="entry name" value="M23ase_b-sheet_dom"/>
</dbReference>